<evidence type="ECO:0000256" key="2">
    <source>
        <dbReference type="ARBA" id="ARBA00004687"/>
    </source>
</evidence>
<dbReference type="GO" id="GO:0000009">
    <property type="term" value="F:alpha-1,6-mannosyltransferase activity"/>
    <property type="evidence" value="ECO:0007669"/>
    <property type="project" value="InterPro"/>
</dbReference>
<comment type="function">
    <text evidence="12">Mannosyltransferase involved in glycosylphosphatidylinositol-anchor biosynthesis.</text>
</comment>
<evidence type="ECO:0000256" key="4">
    <source>
        <dbReference type="ARBA" id="ARBA00013795"/>
    </source>
</evidence>
<evidence type="ECO:0000256" key="6">
    <source>
        <dbReference type="ARBA" id="ARBA00022676"/>
    </source>
</evidence>
<evidence type="ECO:0000256" key="3">
    <source>
        <dbReference type="ARBA" id="ARBA00008698"/>
    </source>
</evidence>
<evidence type="ECO:0000313" key="14">
    <source>
        <dbReference type="Proteomes" id="UP000311382"/>
    </source>
</evidence>
<dbReference type="Proteomes" id="UP000311382">
    <property type="component" value="Unassembled WGS sequence"/>
</dbReference>
<protein>
    <recommendedName>
        <fullName evidence="4 12">GPI mannosyltransferase 2</fullName>
        <ecNumber evidence="12">2.4.1.-</ecNumber>
    </recommendedName>
</protein>
<evidence type="ECO:0000256" key="12">
    <source>
        <dbReference type="RuleBase" id="RU363112"/>
    </source>
</evidence>
<keyword evidence="14" id="KW-1185">Reference proteome</keyword>
<accession>A0A5C5FLF7</accession>
<dbReference type="OrthoDB" id="10252502at2759"/>
<sequence length="451" mass="49417">MLSLVEWRAEGAKSPTRTIVRASLTLRAVTSLALLLLGSLLPSFETDAATLREPVAWWARPFVRWDTVHFVNVALGGYPNEWEAAFMPGLPGLMRAGGEVLHWLSRAGGAVSGNEVVVAGLVLTIAATTAAALCLHRLTLHTFPSCPSFALLTALLFLLAPARPALHGVPYTEPFAALCTFGGMLFFAQERDAAAALVWGAGTTFRAQGAVLGVGFFGWKWVLRRSFDGRESATQVVRRLVVNLPRFALLSLLSAAPFLAFQAYIYMLHCSSTTDEMRPWCTQGLGLSYGWIQREHWNVGPFRYWTLLQLPNFLLASPVLALSLSASWAFYTRNARVALHSTLPFLPASLLPSPWPTPPRGTDRPLTAPSSPLTALALVPHLHLHTALTLLLLLSAHVQIALRVCATSPVAWWFAAELVQQRGRAGRAWERYVTWWGWVATGLWAVFLPPA</sequence>
<dbReference type="PANTHER" id="PTHR12468:SF2">
    <property type="entry name" value="GPI MANNOSYLTRANSFERASE 2"/>
    <property type="match status" value="1"/>
</dbReference>
<evidence type="ECO:0000256" key="9">
    <source>
        <dbReference type="ARBA" id="ARBA00022824"/>
    </source>
</evidence>
<dbReference type="InterPro" id="IPR007315">
    <property type="entry name" value="PIG-V/Gpi18"/>
</dbReference>
<keyword evidence="5 12" id="KW-0337">GPI-anchor biosynthesis</keyword>
<evidence type="ECO:0000256" key="10">
    <source>
        <dbReference type="ARBA" id="ARBA00022989"/>
    </source>
</evidence>
<reference evidence="13 14" key="1">
    <citation type="submission" date="2019-03" db="EMBL/GenBank/DDBJ databases">
        <title>Rhodosporidium diobovatum UCD-FST 08-225 genome sequencing, assembly, and annotation.</title>
        <authorList>
            <person name="Fakankun I.U."/>
            <person name="Fristensky B."/>
            <person name="Levin D.B."/>
        </authorList>
    </citation>
    <scope>NUCLEOTIDE SEQUENCE [LARGE SCALE GENOMIC DNA]</scope>
    <source>
        <strain evidence="13 14">UCD-FST 08-225</strain>
    </source>
</reference>
<dbReference type="GO" id="GO:0005789">
    <property type="term" value="C:endoplasmic reticulum membrane"/>
    <property type="evidence" value="ECO:0007669"/>
    <property type="project" value="UniProtKB-SubCell"/>
</dbReference>
<dbReference type="PANTHER" id="PTHR12468">
    <property type="entry name" value="GPI MANNOSYLTRANSFERASE 2"/>
    <property type="match status" value="1"/>
</dbReference>
<feature type="transmembrane region" description="Helical" evidence="12">
    <location>
        <begin position="142"/>
        <end position="162"/>
    </location>
</feature>
<keyword evidence="6 12" id="KW-0328">Glycosyltransferase</keyword>
<dbReference type="STRING" id="5288.A0A5C5FLF7"/>
<dbReference type="GO" id="GO:0031501">
    <property type="term" value="C:mannosyltransferase complex"/>
    <property type="evidence" value="ECO:0007669"/>
    <property type="project" value="TreeGrafter"/>
</dbReference>
<evidence type="ECO:0000256" key="8">
    <source>
        <dbReference type="ARBA" id="ARBA00022692"/>
    </source>
</evidence>
<comment type="subcellular location">
    <subcellularLocation>
        <location evidence="1 12">Endoplasmic reticulum membrane</location>
        <topology evidence="1 12">Multi-pass membrane protein</topology>
    </subcellularLocation>
</comment>
<feature type="transmembrane region" description="Helical" evidence="12">
    <location>
        <begin position="244"/>
        <end position="267"/>
    </location>
</feature>
<gene>
    <name evidence="13" type="ORF">DMC30DRAFT_96949</name>
</gene>
<comment type="caution">
    <text evidence="13">The sequence shown here is derived from an EMBL/GenBank/DDBJ whole genome shotgun (WGS) entry which is preliminary data.</text>
</comment>
<name>A0A5C5FLF7_9BASI</name>
<dbReference type="EC" id="2.4.1.-" evidence="12"/>
<keyword evidence="11 12" id="KW-0472">Membrane</keyword>
<evidence type="ECO:0000313" key="13">
    <source>
        <dbReference type="EMBL" id="TNY17693.1"/>
    </source>
</evidence>
<dbReference type="Pfam" id="PF04188">
    <property type="entry name" value="Mannosyl_trans2"/>
    <property type="match status" value="1"/>
</dbReference>
<feature type="transmembrane region" description="Helical" evidence="12">
    <location>
        <begin position="313"/>
        <end position="331"/>
    </location>
</feature>
<keyword evidence="9 12" id="KW-0256">Endoplasmic reticulum</keyword>
<dbReference type="GO" id="GO:0004376">
    <property type="term" value="F:GPI mannosyltransferase activity"/>
    <property type="evidence" value="ECO:0007669"/>
    <property type="project" value="InterPro"/>
</dbReference>
<comment type="similarity">
    <text evidence="3 12">Belongs to the PIGV family.</text>
</comment>
<keyword evidence="8 12" id="KW-0812">Transmembrane</keyword>
<dbReference type="AlphaFoldDB" id="A0A5C5FLF7"/>
<keyword evidence="10 12" id="KW-1133">Transmembrane helix</keyword>
<comment type="pathway">
    <text evidence="2 12">Glycolipid biosynthesis; glycosylphosphatidylinositol-anchor biosynthesis.</text>
</comment>
<evidence type="ECO:0000256" key="1">
    <source>
        <dbReference type="ARBA" id="ARBA00004477"/>
    </source>
</evidence>
<proteinExistence type="inferred from homology"/>
<dbReference type="GO" id="GO:0006506">
    <property type="term" value="P:GPI anchor biosynthetic process"/>
    <property type="evidence" value="ECO:0007669"/>
    <property type="project" value="UniProtKB-UniPathway"/>
</dbReference>
<feature type="transmembrane region" description="Helical" evidence="12">
    <location>
        <begin position="116"/>
        <end position="135"/>
    </location>
</feature>
<dbReference type="UniPathway" id="UPA00196"/>
<feature type="transmembrane region" description="Helical" evidence="12">
    <location>
        <begin position="205"/>
        <end position="223"/>
    </location>
</feature>
<evidence type="ECO:0000256" key="11">
    <source>
        <dbReference type="ARBA" id="ARBA00023136"/>
    </source>
</evidence>
<evidence type="ECO:0000256" key="5">
    <source>
        <dbReference type="ARBA" id="ARBA00022502"/>
    </source>
</evidence>
<evidence type="ECO:0000256" key="7">
    <source>
        <dbReference type="ARBA" id="ARBA00022679"/>
    </source>
</evidence>
<comment type="caution">
    <text evidence="12">Lacks conserved residue(s) required for the propagation of feature annotation.</text>
</comment>
<dbReference type="EMBL" id="SOZI01000182">
    <property type="protein sequence ID" value="TNY17693.1"/>
    <property type="molecule type" value="Genomic_DNA"/>
</dbReference>
<organism evidence="13 14">
    <name type="scientific">Rhodotorula diobovata</name>
    <dbReference type="NCBI Taxonomy" id="5288"/>
    <lineage>
        <taxon>Eukaryota</taxon>
        <taxon>Fungi</taxon>
        <taxon>Dikarya</taxon>
        <taxon>Basidiomycota</taxon>
        <taxon>Pucciniomycotina</taxon>
        <taxon>Microbotryomycetes</taxon>
        <taxon>Sporidiobolales</taxon>
        <taxon>Sporidiobolaceae</taxon>
        <taxon>Rhodotorula</taxon>
    </lineage>
</organism>
<feature type="transmembrane region" description="Helical" evidence="12">
    <location>
        <begin position="432"/>
        <end position="449"/>
    </location>
</feature>
<keyword evidence="7 12" id="KW-0808">Transferase</keyword>